<dbReference type="InterPro" id="IPR058240">
    <property type="entry name" value="rSAM_sf"/>
</dbReference>
<evidence type="ECO:0000313" key="6">
    <source>
        <dbReference type="Proteomes" id="UP001527882"/>
    </source>
</evidence>
<dbReference type="SUPFAM" id="SSF102114">
    <property type="entry name" value="Radical SAM enzymes"/>
    <property type="match status" value="1"/>
</dbReference>
<gene>
    <name evidence="5" type="ORF">O9H85_17085</name>
</gene>
<dbReference type="Proteomes" id="UP001527882">
    <property type="component" value="Unassembled WGS sequence"/>
</dbReference>
<reference evidence="5 6" key="1">
    <citation type="submission" date="2022-12" db="EMBL/GenBank/DDBJ databases">
        <title>Draft genome sequence of Paenibacillus sp. dW9.</title>
        <authorList>
            <person name="Choi E.-W."/>
            <person name="Kim D.-U."/>
        </authorList>
    </citation>
    <scope>NUCLEOTIDE SEQUENCE [LARGE SCALE GENOMIC DNA]</scope>
    <source>
        <strain evidence="6">dW9</strain>
    </source>
</reference>
<keyword evidence="3" id="KW-0411">Iron-sulfur</keyword>
<keyword evidence="1" id="KW-0479">Metal-binding</keyword>
<organism evidence="5 6">
    <name type="scientific">Paenibacillus gyeongsangnamensis</name>
    <dbReference type="NCBI Taxonomy" id="3388067"/>
    <lineage>
        <taxon>Bacteria</taxon>
        <taxon>Bacillati</taxon>
        <taxon>Bacillota</taxon>
        <taxon>Bacilli</taxon>
        <taxon>Bacillales</taxon>
        <taxon>Paenibacillaceae</taxon>
        <taxon>Paenibacillus</taxon>
    </lineage>
</organism>
<evidence type="ECO:0000256" key="2">
    <source>
        <dbReference type="ARBA" id="ARBA00023004"/>
    </source>
</evidence>
<dbReference type="CDD" id="cd01335">
    <property type="entry name" value="Radical_SAM"/>
    <property type="match status" value="1"/>
</dbReference>
<keyword evidence="6" id="KW-1185">Reference proteome</keyword>
<evidence type="ECO:0000256" key="3">
    <source>
        <dbReference type="ARBA" id="ARBA00023014"/>
    </source>
</evidence>
<protein>
    <submittedName>
        <fullName evidence="5">Radical SAM protein</fullName>
    </submittedName>
</protein>
<dbReference type="PANTHER" id="PTHR43432">
    <property type="entry name" value="SLR0285 PROTEIN"/>
    <property type="match status" value="1"/>
</dbReference>
<comment type="caution">
    <text evidence="5">The sequence shown here is derived from an EMBL/GenBank/DDBJ whole genome shotgun (WGS) entry which is preliminary data.</text>
</comment>
<dbReference type="Gene3D" id="3.80.30.30">
    <property type="match status" value="1"/>
</dbReference>
<feature type="domain" description="Radical SAM core" evidence="4">
    <location>
        <begin position="35"/>
        <end position="194"/>
    </location>
</feature>
<sequence length="281" mass="31302">MNEERMGPVAIQYRPPSRLLNPASGYLTGYTHTLNPYAGCAFACSYCYVREMPVAKFRKDAWGSWVDVKQNAAPLLAKELRRAKRKGPVTVFMSSSTDPYQPAEYSTRLTRSLLEIMAESETMPDFLLVQTRSPLVTRDIDLLQRLGERVRVSMTVETDLEPVRKAFTPAAPPIPGRLQALRLLAQAGIPAQVAVSPVLPCSDRFAATLASTGVHRLCVDDFFLGDGSLGRRTERLGIRRIHDAEGYGAWYSPDAIRRVLEQLRQHYDDGAIFVSQAGFLP</sequence>
<evidence type="ECO:0000259" key="4">
    <source>
        <dbReference type="Pfam" id="PF04055"/>
    </source>
</evidence>
<name>A0ABT4QBB5_9BACL</name>
<keyword evidence="2" id="KW-0408">Iron</keyword>
<evidence type="ECO:0000313" key="5">
    <source>
        <dbReference type="EMBL" id="MCZ8514109.1"/>
    </source>
</evidence>
<proteinExistence type="predicted"/>
<dbReference type="Pfam" id="PF04055">
    <property type="entry name" value="Radical_SAM"/>
    <property type="match status" value="1"/>
</dbReference>
<dbReference type="InterPro" id="IPR007197">
    <property type="entry name" value="rSAM"/>
</dbReference>
<evidence type="ECO:0000256" key="1">
    <source>
        <dbReference type="ARBA" id="ARBA00022723"/>
    </source>
</evidence>
<dbReference type="EMBL" id="JAQAGZ010000010">
    <property type="protein sequence ID" value="MCZ8514109.1"/>
    <property type="molecule type" value="Genomic_DNA"/>
</dbReference>
<dbReference type="InterPro" id="IPR040086">
    <property type="entry name" value="MJ0683-like"/>
</dbReference>
<dbReference type="SFLD" id="SFLDS00029">
    <property type="entry name" value="Radical_SAM"/>
    <property type="match status" value="1"/>
</dbReference>
<dbReference type="SFLD" id="SFLDG01084">
    <property type="entry name" value="Uncharacterised_Radical_SAM_Su"/>
    <property type="match status" value="1"/>
</dbReference>
<accession>A0ABT4QBB5</accession>
<dbReference type="PANTHER" id="PTHR43432:SF3">
    <property type="entry name" value="SLR0285 PROTEIN"/>
    <property type="match status" value="1"/>
</dbReference>